<feature type="compositionally biased region" description="Acidic residues" evidence="1">
    <location>
        <begin position="18"/>
        <end position="27"/>
    </location>
</feature>
<name>A0ABQ5QU23_9ACTN</name>
<dbReference type="EMBL" id="BSDI01000007">
    <property type="protein sequence ID" value="GLH96825.1"/>
    <property type="molecule type" value="Genomic_DNA"/>
</dbReference>
<evidence type="ECO:0000256" key="1">
    <source>
        <dbReference type="SAM" id="MobiDB-lite"/>
    </source>
</evidence>
<reference evidence="2" key="1">
    <citation type="submission" date="2022-12" db="EMBL/GenBank/DDBJ databases">
        <title>New Phytohabitans aurantiacus sp. RD004123 nov., an actinomycete isolated from soil.</title>
        <authorList>
            <person name="Triningsih D.W."/>
            <person name="Harunari E."/>
            <person name="Igarashi Y."/>
        </authorList>
    </citation>
    <scope>NUCLEOTIDE SEQUENCE</scope>
    <source>
        <strain evidence="2">RD004123</strain>
    </source>
</reference>
<evidence type="ECO:0000313" key="2">
    <source>
        <dbReference type="EMBL" id="GLH96825.1"/>
    </source>
</evidence>
<keyword evidence="3" id="KW-1185">Reference proteome</keyword>
<comment type="caution">
    <text evidence="2">The sequence shown here is derived from an EMBL/GenBank/DDBJ whole genome shotgun (WGS) entry which is preliminary data.</text>
</comment>
<accession>A0ABQ5QU23</accession>
<feature type="region of interest" description="Disordered" evidence="1">
    <location>
        <begin position="1"/>
        <end position="42"/>
    </location>
</feature>
<organism evidence="2 3">
    <name type="scientific">Phytohabitans aurantiacus</name>
    <dbReference type="NCBI Taxonomy" id="3016789"/>
    <lineage>
        <taxon>Bacteria</taxon>
        <taxon>Bacillati</taxon>
        <taxon>Actinomycetota</taxon>
        <taxon>Actinomycetes</taxon>
        <taxon>Micromonosporales</taxon>
        <taxon>Micromonosporaceae</taxon>
    </lineage>
</organism>
<sequence>MNCGYGSQMAYEPPPSEEPSEEDEDEQAVAAPASETATNAAPTARHLRAGVFISMLLEVANRFAESVRQKIGPYPSVGQ</sequence>
<gene>
    <name evidence="2" type="ORF">Pa4123_20990</name>
</gene>
<feature type="compositionally biased region" description="Low complexity" evidence="1">
    <location>
        <begin position="28"/>
        <end position="42"/>
    </location>
</feature>
<evidence type="ECO:0000313" key="3">
    <source>
        <dbReference type="Proteomes" id="UP001144280"/>
    </source>
</evidence>
<dbReference type="Proteomes" id="UP001144280">
    <property type="component" value="Unassembled WGS sequence"/>
</dbReference>
<protein>
    <submittedName>
        <fullName evidence="2">Uncharacterized protein</fullName>
    </submittedName>
</protein>
<proteinExistence type="predicted"/>